<dbReference type="OrthoDB" id="958614at2"/>
<dbReference type="Gene3D" id="3.40.50.2300">
    <property type="match status" value="1"/>
</dbReference>
<evidence type="ECO:0000313" key="3">
    <source>
        <dbReference type="EMBL" id="RUT72080.1"/>
    </source>
</evidence>
<dbReference type="InterPro" id="IPR052893">
    <property type="entry name" value="TCS_response_regulator"/>
</dbReference>
<evidence type="ECO:0000313" key="4">
    <source>
        <dbReference type="Proteomes" id="UP000288102"/>
    </source>
</evidence>
<dbReference type="InterPro" id="IPR001789">
    <property type="entry name" value="Sig_transdc_resp-reg_receiver"/>
</dbReference>
<proteinExistence type="predicted"/>
<protein>
    <submittedName>
        <fullName evidence="3">Response regulator</fullName>
    </submittedName>
</protein>
<dbReference type="PANTHER" id="PTHR44520">
    <property type="entry name" value="RESPONSE REGULATOR RCP1-RELATED"/>
    <property type="match status" value="1"/>
</dbReference>
<dbReference type="InterPro" id="IPR011006">
    <property type="entry name" value="CheY-like_superfamily"/>
</dbReference>
<dbReference type="RefSeq" id="WP_127336376.1">
    <property type="nucleotide sequence ID" value="NZ_QWDM01000001.1"/>
</dbReference>
<feature type="domain" description="Response regulatory" evidence="2">
    <location>
        <begin position="7"/>
        <end position="130"/>
    </location>
</feature>
<dbReference type="SMART" id="SM00448">
    <property type="entry name" value="REC"/>
    <property type="match status" value="1"/>
</dbReference>
<dbReference type="EMBL" id="QWDM01000001">
    <property type="protein sequence ID" value="RUT72080.1"/>
    <property type="molecule type" value="Genomic_DNA"/>
</dbReference>
<comment type="caution">
    <text evidence="3">The sequence shown here is derived from an EMBL/GenBank/DDBJ whole genome shotgun (WGS) entry which is preliminary data.</text>
</comment>
<dbReference type="SUPFAM" id="SSF52172">
    <property type="entry name" value="CheY-like"/>
    <property type="match status" value="1"/>
</dbReference>
<dbReference type="GO" id="GO:0000160">
    <property type="term" value="P:phosphorelay signal transduction system"/>
    <property type="evidence" value="ECO:0007669"/>
    <property type="project" value="InterPro"/>
</dbReference>
<feature type="modified residue" description="4-aspartylphosphate" evidence="1">
    <location>
        <position position="60"/>
    </location>
</feature>
<dbReference type="PROSITE" id="PS50110">
    <property type="entry name" value="RESPONSE_REGULATORY"/>
    <property type="match status" value="1"/>
</dbReference>
<name>A0A434ACI1_9FLAO</name>
<organism evidence="3 4">
    <name type="scientific">Flavobacterium cupreum</name>
    <dbReference type="NCBI Taxonomy" id="2133766"/>
    <lineage>
        <taxon>Bacteria</taxon>
        <taxon>Pseudomonadati</taxon>
        <taxon>Bacteroidota</taxon>
        <taxon>Flavobacteriia</taxon>
        <taxon>Flavobacteriales</taxon>
        <taxon>Flavobacteriaceae</taxon>
        <taxon>Flavobacterium</taxon>
    </lineage>
</organism>
<reference evidence="4" key="1">
    <citation type="journal article" date="2019" name="Syst. Appl. Microbiol.">
        <title>Flavobacterium circumlabens sp. nov. and Flavobacterium cupreum sp. nov., two psychrotrophic species isolated from Antarctic environmental samples.</title>
        <authorList>
            <person name="Kralova S."/>
            <person name="Busse H.-J."/>
            <person name="Svec P."/>
            <person name="Maslanova I."/>
            <person name="Stankova E."/>
            <person name="Bartak M."/>
            <person name="Sedlacek I."/>
        </authorList>
    </citation>
    <scope>NUCLEOTIDE SEQUENCE [LARGE SCALE GENOMIC DNA]</scope>
    <source>
        <strain evidence="4">CCM 8825</strain>
    </source>
</reference>
<dbReference type="Pfam" id="PF00072">
    <property type="entry name" value="Response_reg"/>
    <property type="match status" value="1"/>
</dbReference>
<keyword evidence="1" id="KW-0597">Phosphoprotein</keyword>
<dbReference type="Proteomes" id="UP000288102">
    <property type="component" value="Unassembled WGS sequence"/>
</dbReference>
<gene>
    <name evidence="3" type="ORF">D0817_00185</name>
</gene>
<accession>A0A434ACI1</accession>
<keyword evidence="4" id="KW-1185">Reference proteome</keyword>
<sequence>MMIKNGNILIIEDDADDKEILEDVIVSLGNTNKIVWKINGQEALSYLCESNEKILIIFCDMNMPIMNGLELKRLIDGDPVLRKKSIPFVFYSTAATESAIEEAYTTLSIQGFFKKENDYQKTRSIVNYILEYWKNCIHPNS</sequence>
<dbReference type="AlphaFoldDB" id="A0A434ACI1"/>
<evidence type="ECO:0000259" key="2">
    <source>
        <dbReference type="PROSITE" id="PS50110"/>
    </source>
</evidence>
<evidence type="ECO:0000256" key="1">
    <source>
        <dbReference type="PROSITE-ProRule" id="PRU00169"/>
    </source>
</evidence>